<feature type="region of interest" description="Disordered" evidence="2">
    <location>
        <begin position="1"/>
        <end position="23"/>
    </location>
</feature>
<keyword evidence="4" id="KW-1185">Reference proteome</keyword>
<name>A0A176VUC3_MARPO</name>
<evidence type="ECO:0000313" key="4">
    <source>
        <dbReference type="Proteomes" id="UP000077202"/>
    </source>
</evidence>
<proteinExistence type="predicted"/>
<reference evidence="3" key="1">
    <citation type="submission" date="2016-03" db="EMBL/GenBank/DDBJ databases">
        <title>Mechanisms controlling the formation of the plant cell surface in tip-growing cells are functionally conserved among land plants.</title>
        <authorList>
            <person name="Honkanen S."/>
            <person name="Jones V.A."/>
            <person name="Morieri G."/>
            <person name="Champion C."/>
            <person name="Hetherington A.J."/>
            <person name="Kelly S."/>
            <person name="Saint-Marcoux D."/>
            <person name="Proust H."/>
            <person name="Prescott H."/>
            <person name="Dolan L."/>
        </authorList>
    </citation>
    <scope>NUCLEOTIDE SEQUENCE [LARGE SCALE GENOMIC DNA]</scope>
    <source>
        <tissue evidence="3">Whole gametophyte</tissue>
    </source>
</reference>
<feature type="compositionally biased region" description="Polar residues" evidence="2">
    <location>
        <begin position="8"/>
        <end position="18"/>
    </location>
</feature>
<dbReference type="EMBL" id="LVLJ01002607">
    <property type="protein sequence ID" value="OAE24399.1"/>
    <property type="molecule type" value="Genomic_DNA"/>
</dbReference>
<feature type="coiled-coil region" evidence="1">
    <location>
        <begin position="124"/>
        <end position="151"/>
    </location>
</feature>
<sequence length="168" mass="18928">MSSERTRSAGSEETPQAKTSEELVKELTLSDEVLEQVVAQLNLAKESGRCAELEETCGGLRISNENVQKVTLDLIARLEKSKEAYDEAVKRLERLIVPAEKRERNHVEEVAKLEARRAEEVRIAEEFRGKIAEAKTAEEDLRSKILEIEGKCEAEFQRAEELSASLTE</sequence>
<dbReference type="AlphaFoldDB" id="A0A176VUC3"/>
<keyword evidence="1" id="KW-0175">Coiled coil</keyword>
<gene>
    <name evidence="3" type="ORF">AXG93_4530s1010</name>
</gene>
<dbReference type="Proteomes" id="UP000077202">
    <property type="component" value="Unassembled WGS sequence"/>
</dbReference>
<organism evidence="3 4">
    <name type="scientific">Marchantia polymorpha subsp. ruderalis</name>
    <dbReference type="NCBI Taxonomy" id="1480154"/>
    <lineage>
        <taxon>Eukaryota</taxon>
        <taxon>Viridiplantae</taxon>
        <taxon>Streptophyta</taxon>
        <taxon>Embryophyta</taxon>
        <taxon>Marchantiophyta</taxon>
        <taxon>Marchantiopsida</taxon>
        <taxon>Marchantiidae</taxon>
        <taxon>Marchantiales</taxon>
        <taxon>Marchantiaceae</taxon>
        <taxon>Marchantia</taxon>
    </lineage>
</organism>
<protein>
    <submittedName>
        <fullName evidence="3">Uncharacterized protein</fullName>
    </submittedName>
</protein>
<evidence type="ECO:0000313" key="3">
    <source>
        <dbReference type="EMBL" id="OAE24399.1"/>
    </source>
</evidence>
<evidence type="ECO:0000256" key="2">
    <source>
        <dbReference type="SAM" id="MobiDB-lite"/>
    </source>
</evidence>
<accession>A0A176VUC3</accession>
<comment type="caution">
    <text evidence="3">The sequence shown here is derived from an EMBL/GenBank/DDBJ whole genome shotgun (WGS) entry which is preliminary data.</text>
</comment>
<evidence type="ECO:0000256" key="1">
    <source>
        <dbReference type="SAM" id="Coils"/>
    </source>
</evidence>